<reference evidence="1 2" key="1">
    <citation type="submission" date="2021-06" db="EMBL/GenBank/DDBJ databases">
        <title>Caerostris extrusa draft genome.</title>
        <authorList>
            <person name="Kono N."/>
            <person name="Arakawa K."/>
        </authorList>
    </citation>
    <scope>NUCLEOTIDE SEQUENCE [LARGE SCALE GENOMIC DNA]</scope>
</reference>
<name>A0AAV4Y1Y4_CAEEX</name>
<dbReference type="Pfam" id="PF03564">
    <property type="entry name" value="DUF1759"/>
    <property type="match status" value="1"/>
</dbReference>
<proteinExistence type="predicted"/>
<gene>
    <name evidence="1" type="primary">AVEN_50542_1</name>
    <name evidence="1" type="ORF">CEXT_139191</name>
</gene>
<dbReference type="EMBL" id="BPLR01018510">
    <property type="protein sequence ID" value="GIZ00160.1"/>
    <property type="molecule type" value="Genomic_DNA"/>
</dbReference>
<keyword evidence="2" id="KW-1185">Reference proteome</keyword>
<organism evidence="1 2">
    <name type="scientific">Caerostris extrusa</name>
    <name type="common">Bark spider</name>
    <name type="synonym">Caerostris bankana</name>
    <dbReference type="NCBI Taxonomy" id="172846"/>
    <lineage>
        <taxon>Eukaryota</taxon>
        <taxon>Metazoa</taxon>
        <taxon>Ecdysozoa</taxon>
        <taxon>Arthropoda</taxon>
        <taxon>Chelicerata</taxon>
        <taxon>Arachnida</taxon>
        <taxon>Araneae</taxon>
        <taxon>Araneomorphae</taxon>
        <taxon>Entelegynae</taxon>
        <taxon>Araneoidea</taxon>
        <taxon>Araneidae</taxon>
        <taxon>Caerostris</taxon>
    </lineage>
</organism>
<dbReference type="Proteomes" id="UP001054945">
    <property type="component" value="Unassembled WGS sequence"/>
</dbReference>
<evidence type="ECO:0000313" key="1">
    <source>
        <dbReference type="EMBL" id="GIZ00160.1"/>
    </source>
</evidence>
<dbReference type="AlphaFoldDB" id="A0AAV4Y1Y4"/>
<accession>A0AAV4Y1Y4</accession>
<sequence>MSEEEKLKVHPEPIEKNRRIRGSLRTNVTKLIKKIDEELASANPNADSLQESLTILIEREQKLGNLDDIIIFQSPDAEIETEMENSLEYSEQIIKYKSRVNRYLSESVQVDKNEINKVPVVTSEIKRSTLLTDSALIAISGLPLTADNYKKAIDILTDRFGKTDILISTHMNVLLSLEPVRNSSDVSTLRKLYDKITIQIRCLESLKVDINSYGNLLLPILYKCIPNDLILRFNRQNSESEATVTSLLSCIKKEIEAREKTVCFNPSKFTRSEDKRFENFHKNYVSTKKKIFSASTLNTIVEKKMCDFCSQDHESKNCHLSISERHKSLYDQYKSSERSYICESIAERAGLKTVGKEKLKIFTFASNEASVSELKRKRITLKNCNSDLVITLEALATKTICASKISSPSSRMVELLKNEGFELSDSGASSGRVDILIGNDYLSAVLTGERIV</sequence>
<comment type="caution">
    <text evidence="1">The sequence shown here is derived from an EMBL/GenBank/DDBJ whole genome shotgun (WGS) entry which is preliminary data.</text>
</comment>
<dbReference type="InterPro" id="IPR005312">
    <property type="entry name" value="DUF1759"/>
</dbReference>
<evidence type="ECO:0000313" key="2">
    <source>
        <dbReference type="Proteomes" id="UP001054945"/>
    </source>
</evidence>
<protein>
    <submittedName>
        <fullName evidence="1">Uncharacterized protein</fullName>
    </submittedName>
</protein>